<dbReference type="AlphaFoldDB" id="A0A0E0A9T4"/>
<dbReference type="eggNOG" id="ENOG502QV65">
    <property type="taxonomic scope" value="Eukaryota"/>
</dbReference>
<keyword evidence="1" id="KW-1133">Transmembrane helix</keyword>
<dbReference type="HOGENOM" id="CLU_1410796_0_0_1"/>
<name>A0A0E0A9T4_9ORYZ</name>
<keyword evidence="3" id="KW-1185">Reference proteome</keyword>
<dbReference type="EnsemblPlants" id="OGLUM06G16320.1">
    <property type="protein sequence ID" value="OGLUM06G16320.1"/>
    <property type="gene ID" value="OGLUM06G16320"/>
</dbReference>
<accession>A0A0E0A9T4</accession>
<keyword evidence="1" id="KW-0472">Membrane</keyword>
<reference evidence="2" key="2">
    <citation type="submission" date="2018-05" db="EMBL/GenBank/DDBJ databases">
        <title>OgluRS3 (Oryza glumaepatula Reference Sequence Version 3).</title>
        <authorList>
            <person name="Zhang J."/>
            <person name="Kudrna D."/>
            <person name="Lee S."/>
            <person name="Talag J."/>
            <person name="Welchert J."/>
            <person name="Wing R.A."/>
        </authorList>
    </citation>
    <scope>NUCLEOTIDE SEQUENCE [LARGE SCALE GENOMIC DNA]</scope>
</reference>
<dbReference type="InterPro" id="IPR019651">
    <property type="entry name" value="Glutamate_DH_NAD-spec"/>
</dbReference>
<dbReference type="Proteomes" id="UP000026961">
    <property type="component" value="Chromosome 6"/>
</dbReference>
<feature type="transmembrane region" description="Helical" evidence="1">
    <location>
        <begin position="31"/>
        <end position="51"/>
    </location>
</feature>
<keyword evidence="1" id="KW-0812">Transmembrane</keyword>
<sequence length="193" mass="20406">MSPLLSQASAIAFFTSSIVFLKRFAIAFFASSIVFLKRSAIALFASSIVFLKRSLLSSSNHAPVHTVEQRLDLTAHLVLVAEHALGALAIAAELPQRARVSDVPLDELDEMVHDALVEVLAAEDLEYAVVDGYDADVERVAAEVEDEDALLGPLLVDVVGDGAGGRLVDDAVDGEPGDDADILGGLCQQKPLA</sequence>
<organism evidence="2">
    <name type="scientific">Oryza glumipatula</name>
    <dbReference type="NCBI Taxonomy" id="40148"/>
    <lineage>
        <taxon>Eukaryota</taxon>
        <taxon>Viridiplantae</taxon>
        <taxon>Streptophyta</taxon>
        <taxon>Embryophyta</taxon>
        <taxon>Tracheophyta</taxon>
        <taxon>Spermatophyta</taxon>
        <taxon>Magnoliopsida</taxon>
        <taxon>Liliopsida</taxon>
        <taxon>Poales</taxon>
        <taxon>Poaceae</taxon>
        <taxon>BOP clade</taxon>
        <taxon>Oryzoideae</taxon>
        <taxon>Oryzeae</taxon>
        <taxon>Oryzinae</taxon>
        <taxon>Oryza</taxon>
    </lineage>
</organism>
<proteinExistence type="predicted"/>
<dbReference type="Pfam" id="PF10712">
    <property type="entry name" value="NAD-GH"/>
    <property type="match status" value="1"/>
</dbReference>
<evidence type="ECO:0000313" key="3">
    <source>
        <dbReference type="Proteomes" id="UP000026961"/>
    </source>
</evidence>
<evidence type="ECO:0000256" key="1">
    <source>
        <dbReference type="SAM" id="Phobius"/>
    </source>
</evidence>
<dbReference type="Gramene" id="OGLUM06G16320.1">
    <property type="protein sequence ID" value="OGLUM06G16320.1"/>
    <property type="gene ID" value="OGLUM06G16320"/>
</dbReference>
<evidence type="ECO:0000313" key="2">
    <source>
        <dbReference type="EnsemblPlants" id="OGLUM06G16320.1"/>
    </source>
</evidence>
<dbReference type="STRING" id="40148.A0A0E0A9T4"/>
<reference evidence="2" key="1">
    <citation type="submission" date="2015-04" db="UniProtKB">
        <authorList>
            <consortium name="EnsemblPlants"/>
        </authorList>
    </citation>
    <scope>IDENTIFICATION</scope>
</reference>
<protein>
    <submittedName>
        <fullName evidence="2">Uncharacterized protein</fullName>
    </submittedName>
</protein>